<protein>
    <submittedName>
        <fullName evidence="10">ATP-binding cassette subfamily B protein</fullName>
    </submittedName>
</protein>
<keyword evidence="4 10" id="KW-0067">ATP-binding</keyword>
<dbReference type="PANTHER" id="PTHR24221">
    <property type="entry name" value="ATP-BINDING CASSETTE SUB-FAMILY B"/>
    <property type="match status" value="1"/>
</dbReference>
<evidence type="ECO:0000256" key="5">
    <source>
        <dbReference type="ARBA" id="ARBA00022989"/>
    </source>
</evidence>
<evidence type="ECO:0000256" key="1">
    <source>
        <dbReference type="ARBA" id="ARBA00004651"/>
    </source>
</evidence>
<feature type="domain" description="ABC transporter" evidence="8">
    <location>
        <begin position="340"/>
        <end position="563"/>
    </location>
</feature>
<evidence type="ECO:0000256" key="7">
    <source>
        <dbReference type="SAM" id="Phobius"/>
    </source>
</evidence>
<dbReference type="InterPro" id="IPR039421">
    <property type="entry name" value="Type_1_exporter"/>
</dbReference>
<keyword evidence="6 7" id="KW-0472">Membrane</keyword>
<evidence type="ECO:0000313" key="11">
    <source>
        <dbReference type="Proteomes" id="UP000517916"/>
    </source>
</evidence>
<comment type="subcellular location">
    <subcellularLocation>
        <location evidence="1">Cell membrane</location>
        <topology evidence="1">Multi-pass membrane protein</topology>
    </subcellularLocation>
</comment>
<organism evidence="10 11">
    <name type="scientific">Kutzneria viridogrisea</name>
    <dbReference type="NCBI Taxonomy" id="47990"/>
    <lineage>
        <taxon>Bacteria</taxon>
        <taxon>Bacillati</taxon>
        <taxon>Actinomycetota</taxon>
        <taxon>Actinomycetes</taxon>
        <taxon>Pseudonocardiales</taxon>
        <taxon>Pseudonocardiaceae</taxon>
        <taxon>Kutzneria</taxon>
    </lineage>
</organism>
<dbReference type="InterPro" id="IPR003439">
    <property type="entry name" value="ABC_transporter-like_ATP-bd"/>
</dbReference>
<dbReference type="PROSITE" id="PS50929">
    <property type="entry name" value="ABC_TM1F"/>
    <property type="match status" value="1"/>
</dbReference>
<name>A0ABR6BB94_9PSEU</name>
<keyword evidence="11" id="KW-1185">Reference proteome</keyword>
<proteinExistence type="predicted"/>
<dbReference type="InterPro" id="IPR011527">
    <property type="entry name" value="ABC1_TM_dom"/>
</dbReference>
<evidence type="ECO:0000256" key="6">
    <source>
        <dbReference type="ARBA" id="ARBA00023136"/>
    </source>
</evidence>
<keyword evidence="3" id="KW-0547">Nucleotide-binding</keyword>
<gene>
    <name evidence="10" type="ORF">BC739_001333</name>
</gene>
<dbReference type="InterPro" id="IPR003593">
    <property type="entry name" value="AAA+_ATPase"/>
</dbReference>
<evidence type="ECO:0000259" key="8">
    <source>
        <dbReference type="PROSITE" id="PS50893"/>
    </source>
</evidence>
<dbReference type="CDD" id="cd07346">
    <property type="entry name" value="ABC_6TM_exporters"/>
    <property type="match status" value="1"/>
</dbReference>
<dbReference type="Proteomes" id="UP000517916">
    <property type="component" value="Unassembled WGS sequence"/>
</dbReference>
<dbReference type="PROSITE" id="PS50893">
    <property type="entry name" value="ABC_TRANSPORTER_2"/>
    <property type="match status" value="1"/>
</dbReference>
<evidence type="ECO:0000256" key="2">
    <source>
        <dbReference type="ARBA" id="ARBA00022692"/>
    </source>
</evidence>
<dbReference type="GO" id="GO:0005524">
    <property type="term" value="F:ATP binding"/>
    <property type="evidence" value="ECO:0007669"/>
    <property type="project" value="UniProtKB-KW"/>
</dbReference>
<feature type="transmembrane region" description="Helical" evidence="7">
    <location>
        <begin position="62"/>
        <end position="83"/>
    </location>
</feature>
<dbReference type="PROSITE" id="PS00211">
    <property type="entry name" value="ABC_TRANSPORTER_1"/>
    <property type="match status" value="1"/>
</dbReference>
<evidence type="ECO:0000256" key="3">
    <source>
        <dbReference type="ARBA" id="ARBA00022741"/>
    </source>
</evidence>
<feature type="transmembrane region" description="Helical" evidence="7">
    <location>
        <begin position="21"/>
        <end position="42"/>
    </location>
</feature>
<keyword evidence="2 7" id="KW-0812">Transmembrane</keyword>
<feature type="domain" description="ABC transmembrane type-1" evidence="9">
    <location>
        <begin position="26"/>
        <end position="307"/>
    </location>
</feature>
<evidence type="ECO:0000259" key="9">
    <source>
        <dbReference type="PROSITE" id="PS50929"/>
    </source>
</evidence>
<dbReference type="RefSeq" id="WP_025358210.1">
    <property type="nucleotide sequence ID" value="NZ_BAAABQ010000079.1"/>
</dbReference>
<dbReference type="Gene3D" id="1.20.1560.10">
    <property type="entry name" value="ABC transporter type 1, transmembrane domain"/>
    <property type="match status" value="1"/>
</dbReference>
<dbReference type="InterPro" id="IPR017871">
    <property type="entry name" value="ABC_transporter-like_CS"/>
</dbReference>
<dbReference type="SUPFAM" id="SSF52540">
    <property type="entry name" value="P-loop containing nucleoside triphosphate hydrolases"/>
    <property type="match status" value="1"/>
</dbReference>
<evidence type="ECO:0000256" key="4">
    <source>
        <dbReference type="ARBA" id="ARBA00022840"/>
    </source>
</evidence>
<feature type="transmembrane region" description="Helical" evidence="7">
    <location>
        <begin position="163"/>
        <end position="182"/>
    </location>
</feature>
<keyword evidence="5 7" id="KW-1133">Transmembrane helix</keyword>
<dbReference type="SUPFAM" id="SSF90123">
    <property type="entry name" value="ABC transporter transmembrane region"/>
    <property type="match status" value="1"/>
</dbReference>
<reference evidence="10 11" key="1">
    <citation type="submission" date="2020-08" db="EMBL/GenBank/DDBJ databases">
        <title>Genomic Encyclopedia of Archaeal and Bacterial Type Strains, Phase II (KMG-II): from individual species to whole genera.</title>
        <authorList>
            <person name="Goeker M."/>
        </authorList>
    </citation>
    <scope>NUCLEOTIDE SEQUENCE [LARGE SCALE GENOMIC DNA]</scope>
    <source>
        <strain evidence="10 11">DSM 43850</strain>
    </source>
</reference>
<feature type="transmembrane region" description="Helical" evidence="7">
    <location>
        <begin position="135"/>
        <end position="157"/>
    </location>
</feature>
<dbReference type="InterPro" id="IPR036640">
    <property type="entry name" value="ABC1_TM_sf"/>
</dbReference>
<dbReference type="SMART" id="SM00382">
    <property type="entry name" value="AAA"/>
    <property type="match status" value="1"/>
</dbReference>
<comment type="caution">
    <text evidence="10">The sequence shown here is derived from an EMBL/GenBank/DDBJ whole genome shotgun (WGS) entry which is preliminary data.</text>
</comment>
<sequence length="566" mass="59475">MTLGHGRKGAARLLADCLRRNWVRVLAAVAGGTVFQLSSVVFPLCVEYAIDQGIQPGDQAATLRWALAIVGTAITLVAGLALMQWQITLAAVSATNDLRGALLDRAMRLDRRSLARFGRGDLATRGTRDVDFVHNWLAGAASMVTGFVGFTVILVLIGSQDGLLALVGLGTVPLLIALNIVLPKRFAAANERLAAAHGARADTVEELLTASAAIRGIGGEGPLLERHSEHSKKVTEETIATARVAASWAAGGPFVPGLATAVGLLVGGQAVIAGSLTIGGLVAFTSWMTMLGNWISVLTHRFTQLGEALTAAKRINQVLCTEPVVADPARPVDLPARGELVASGVEVHAQHGRVVGPIDLTARPGEFLVVTGPLGSGKSTLLRLLTRWDDPDAGSVRYGGTDLRETRLSEVRRRLAFVPQRPDLISGTIRENLVLGRPGLTEQELHAACSAAAIHEHIAGLPEGYDTETGEGGTTLSGGQLQRIALARALLHGADVLVLDDLTSAVDAGTERRILAGLRAWLSEVDGTRTIVFASHRTAVVAEADRTVDLPARTRAEEQMAGVHGG</sequence>
<dbReference type="Gene3D" id="3.40.50.300">
    <property type="entry name" value="P-loop containing nucleotide triphosphate hydrolases"/>
    <property type="match status" value="1"/>
</dbReference>
<dbReference type="Pfam" id="PF00664">
    <property type="entry name" value="ABC_membrane"/>
    <property type="match status" value="1"/>
</dbReference>
<dbReference type="InterPro" id="IPR027417">
    <property type="entry name" value="P-loop_NTPase"/>
</dbReference>
<dbReference type="EMBL" id="JACJID010000001">
    <property type="protein sequence ID" value="MBA8924136.1"/>
    <property type="molecule type" value="Genomic_DNA"/>
</dbReference>
<dbReference type="Pfam" id="PF00005">
    <property type="entry name" value="ABC_tran"/>
    <property type="match status" value="1"/>
</dbReference>
<dbReference type="PANTHER" id="PTHR24221:SF654">
    <property type="entry name" value="ATP-BINDING CASSETTE SUB-FAMILY B MEMBER 6"/>
    <property type="match status" value="1"/>
</dbReference>
<evidence type="ECO:0000313" key="10">
    <source>
        <dbReference type="EMBL" id="MBA8924136.1"/>
    </source>
</evidence>
<accession>A0ABR6BB94</accession>